<evidence type="ECO:0000259" key="6">
    <source>
        <dbReference type="Pfam" id="PF00389"/>
    </source>
</evidence>
<evidence type="ECO:0000256" key="1">
    <source>
        <dbReference type="ARBA" id="ARBA00005854"/>
    </source>
</evidence>
<evidence type="ECO:0008006" key="10">
    <source>
        <dbReference type="Google" id="ProtNLM"/>
    </source>
</evidence>
<dbReference type="PROSITE" id="PS00065">
    <property type="entry name" value="D_2_HYDROXYACID_DH_1"/>
    <property type="match status" value="1"/>
</dbReference>
<dbReference type="InterPro" id="IPR036291">
    <property type="entry name" value="NAD(P)-bd_dom_sf"/>
</dbReference>
<dbReference type="PANTHER" id="PTHR42789:SF1">
    <property type="entry name" value="D-ISOMER SPECIFIC 2-HYDROXYACID DEHYDROGENASE FAMILY PROTEIN (AFU_ORTHOLOGUE AFUA_6G10090)"/>
    <property type="match status" value="1"/>
</dbReference>
<dbReference type="GO" id="GO:0016616">
    <property type="term" value="F:oxidoreductase activity, acting on the CH-OH group of donors, NAD or NADP as acceptor"/>
    <property type="evidence" value="ECO:0007669"/>
    <property type="project" value="InterPro"/>
</dbReference>
<dbReference type="InterPro" id="IPR006139">
    <property type="entry name" value="D-isomer_2_OHA_DH_cat_dom"/>
</dbReference>
<keyword evidence="2" id="KW-0028">Amino-acid biosynthesis</keyword>
<evidence type="ECO:0000313" key="8">
    <source>
        <dbReference type="EMBL" id="GCF14429.1"/>
    </source>
</evidence>
<dbReference type="PANTHER" id="PTHR42789">
    <property type="entry name" value="D-ISOMER SPECIFIC 2-HYDROXYACID DEHYDROGENASE FAMILY PROTEIN (AFU_ORTHOLOGUE AFUA_6G10090)"/>
    <property type="match status" value="1"/>
</dbReference>
<gene>
    <name evidence="8" type="ORF">Harman_23640</name>
</gene>
<organism evidence="8 9">
    <name type="scientific">Haloarcula mannanilytica</name>
    <dbReference type="NCBI Taxonomy" id="2509225"/>
    <lineage>
        <taxon>Archaea</taxon>
        <taxon>Methanobacteriati</taxon>
        <taxon>Methanobacteriota</taxon>
        <taxon>Stenosarchaea group</taxon>
        <taxon>Halobacteria</taxon>
        <taxon>Halobacteriales</taxon>
        <taxon>Haloarculaceae</taxon>
        <taxon>Haloarcula</taxon>
    </lineage>
</organism>
<name>A0A4C2EQH7_9EURY</name>
<evidence type="ECO:0000256" key="4">
    <source>
        <dbReference type="ARBA" id="ARBA00023027"/>
    </source>
</evidence>
<proteinExistence type="inferred from homology"/>
<dbReference type="GO" id="GO:0051287">
    <property type="term" value="F:NAD binding"/>
    <property type="evidence" value="ECO:0007669"/>
    <property type="project" value="InterPro"/>
</dbReference>
<dbReference type="Proteomes" id="UP000304382">
    <property type="component" value="Unassembled WGS sequence"/>
</dbReference>
<comment type="similarity">
    <text evidence="1 5">Belongs to the D-isomer specific 2-hydroxyacid dehydrogenase family.</text>
</comment>
<dbReference type="InterPro" id="IPR050857">
    <property type="entry name" value="D-2-hydroxyacid_DH"/>
</dbReference>
<feature type="domain" description="D-isomer specific 2-hydroxyacid dehydrogenase NAD-binding" evidence="7">
    <location>
        <begin position="139"/>
        <end position="316"/>
    </location>
</feature>
<dbReference type="Pfam" id="PF00389">
    <property type="entry name" value="2-Hacid_dh"/>
    <property type="match status" value="1"/>
</dbReference>
<dbReference type="RefSeq" id="WP_235007197.1">
    <property type="nucleotide sequence ID" value="NZ_BIXZ01000003.1"/>
</dbReference>
<dbReference type="SUPFAM" id="SSF51735">
    <property type="entry name" value="NAD(P)-binding Rossmann-fold domains"/>
    <property type="match status" value="1"/>
</dbReference>
<dbReference type="Gene3D" id="3.40.50.720">
    <property type="entry name" value="NAD(P)-binding Rossmann-like Domain"/>
    <property type="match status" value="2"/>
</dbReference>
<dbReference type="InterPro" id="IPR006140">
    <property type="entry name" value="D-isomer_DH_NAD-bd"/>
</dbReference>
<sequence>MTDASKRCLLCGDPQQPSAAMYESAGYLTEHGVEFEQMEWQGDVSAAEFRDVTMDMESRGPGDYDASAIAENLDGIEFLVVHKAPVSRAVFEQGEDLEVVAAARGGTENVDTAAADEHDVTVLHAPGRNADAVADYAVSFALSVHRRIPHFVETTGRGEWDLEFDPQGLPRDVTNLTIGVVGFGNVGRKVAQRWTGFGPEILAYDPYVDEETTREHDATPADLDEVLQKADVVSIHARLTDDTHHMLDAAAFEQMREDALLVNTARGGLVDTDALVEALQSESIGGAALDVFEEEPIPEGHPLLDLDNVWLSPHTAGSTRDAVYNGARIVAADLEAIIEGREPTHRVE</sequence>
<reference evidence="8 9" key="1">
    <citation type="submission" date="2019-02" db="EMBL/GenBank/DDBJ databases">
        <title>Haloarcula mannanilyticum sp. nov., a mannan degrading haloarchaeon isolated from commercial salt.</title>
        <authorList>
            <person name="Enomoto S."/>
            <person name="Shimane Y."/>
            <person name="Kamekura M."/>
            <person name="Ito T."/>
            <person name="Moriya O."/>
            <person name="Ihara K."/>
            <person name="Takahashi-Ando N."/>
            <person name="Fukushima Y."/>
            <person name="Yoshida Y."/>
            <person name="Usama R."/>
            <person name="Takai K."/>
            <person name="Minegishi H."/>
        </authorList>
    </citation>
    <scope>NUCLEOTIDE SEQUENCE [LARGE SCALE GENOMIC DNA]</scope>
    <source>
        <strain evidence="8 9">MD130-1</strain>
    </source>
</reference>
<dbReference type="SUPFAM" id="SSF52283">
    <property type="entry name" value="Formate/glycerate dehydrogenase catalytic domain-like"/>
    <property type="match status" value="1"/>
</dbReference>
<accession>A0A4C2EQH7</accession>
<dbReference type="InterPro" id="IPR029753">
    <property type="entry name" value="D-isomer_DH_CS"/>
</dbReference>
<keyword evidence="9" id="KW-1185">Reference proteome</keyword>
<evidence type="ECO:0000256" key="5">
    <source>
        <dbReference type="RuleBase" id="RU003719"/>
    </source>
</evidence>
<evidence type="ECO:0000313" key="9">
    <source>
        <dbReference type="Proteomes" id="UP000304382"/>
    </source>
</evidence>
<dbReference type="FunFam" id="3.40.50.720:FF:000203">
    <property type="entry name" value="D-3-phosphoglycerate dehydrogenase (SerA)"/>
    <property type="match status" value="1"/>
</dbReference>
<keyword evidence="4" id="KW-0520">NAD</keyword>
<dbReference type="PROSITE" id="PS00671">
    <property type="entry name" value="D_2_HYDROXYACID_DH_3"/>
    <property type="match status" value="1"/>
</dbReference>
<comment type="caution">
    <text evidence="8">The sequence shown here is derived from an EMBL/GenBank/DDBJ whole genome shotgun (WGS) entry which is preliminary data.</text>
</comment>
<evidence type="ECO:0000256" key="2">
    <source>
        <dbReference type="ARBA" id="ARBA00022605"/>
    </source>
</evidence>
<evidence type="ECO:0000256" key="3">
    <source>
        <dbReference type="ARBA" id="ARBA00023002"/>
    </source>
</evidence>
<evidence type="ECO:0000259" key="7">
    <source>
        <dbReference type="Pfam" id="PF02826"/>
    </source>
</evidence>
<dbReference type="GO" id="GO:0008652">
    <property type="term" value="P:amino acid biosynthetic process"/>
    <property type="evidence" value="ECO:0007669"/>
    <property type="project" value="UniProtKB-KW"/>
</dbReference>
<keyword evidence="3 5" id="KW-0560">Oxidoreductase</keyword>
<dbReference type="EMBL" id="BIXZ01000003">
    <property type="protein sequence ID" value="GCF14429.1"/>
    <property type="molecule type" value="Genomic_DNA"/>
</dbReference>
<dbReference type="Pfam" id="PF02826">
    <property type="entry name" value="2-Hacid_dh_C"/>
    <property type="match status" value="1"/>
</dbReference>
<dbReference type="AlphaFoldDB" id="A0A4C2EQH7"/>
<feature type="domain" description="D-isomer specific 2-hydroxyacid dehydrogenase catalytic" evidence="6">
    <location>
        <begin position="58"/>
        <end position="347"/>
    </location>
</feature>
<dbReference type="InterPro" id="IPR029752">
    <property type="entry name" value="D-isomer_DH_CS1"/>
</dbReference>
<protein>
    <recommendedName>
        <fullName evidence="10">D-3-phosphoglycerate dehydrogenase</fullName>
    </recommendedName>
</protein>